<sequence>MPFFLKFHVGSVTNSEVDQCMIDLIVYELMAQPK</sequence>
<reference evidence="1 2" key="1">
    <citation type="journal article" date="2015" name="Antonie Van Leeuwenhoek">
        <title>Thioclava indica sp. nov., isolated from surface seawater of the Indian Ocean.</title>
        <authorList>
            <person name="Liu Y."/>
            <person name="Lai Q."/>
            <person name="Du J."/>
            <person name="Xu H."/>
            <person name="Jiang L."/>
            <person name="Shao Z."/>
        </authorList>
    </citation>
    <scope>NUCLEOTIDE SEQUENCE [LARGE SCALE GENOMIC DNA]</scope>
    <source>
        <strain evidence="1 2">DT23-4</strain>
    </source>
</reference>
<evidence type="ECO:0000313" key="1">
    <source>
        <dbReference type="EMBL" id="KEO50830.1"/>
    </source>
</evidence>
<organism evidence="1 2">
    <name type="scientific">Thioclava indica</name>
    <dbReference type="NCBI Taxonomy" id="1353528"/>
    <lineage>
        <taxon>Bacteria</taxon>
        <taxon>Pseudomonadati</taxon>
        <taxon>Pseudomonadota</taxon>
        <taxon>Alphaproteobacteria</taxon>
        <taxon>Rhodobacterales</taxon>
        <taxon>Paracoccaceae</taxon>
        <taxon>Thioclava</taxon>
    </lineage>
</organism>
<evidence type="ECO:0000313" key="2">
    <source>
        <dbReference type="Proteomes" id="UP000027471"/>
    </source>
</evidence>
<dbReference type="Proteomes" id="UP000027471">
    <property type="component" value="Unassembled WGS sequence"/>
</dbReference>
<name>A0A074J4I6_9RHOB</name>
<gene>
    <name evidence="1" type="ORF">DT23_18945</name>
</gene>
<dbReference type="AlphaFoldDB" id="A0A074J4I6"/>
<protein>
    <submittedName>
        <fullName evidence="1">Uncharacterized protein</fullName>
    </submittedName>
</protein>
<comment type="caution">
    <text evidence="1">The sequence shown here is derived from an EMBL/GenBank/DDBJ whole genome shotgun (WGS) entry which is preliminary data.</text>
</comment>
<dbReference type="EMBL" id="AUNB01000100">
    <property type="protein sequence ID" value="KEO50830.1"/>
    <property type="molecule type" value="Genomic_DNA"/>
</dbReference>
<accession>A0A074J4I6</accession>
<keyword evidence="2" id="KW-1185">Reference proteome</keyword>
<proteinExistence type="predicted"/>